<dbReference type="OrthoDB" id="9815829at2"/>
<dbReference type="GO" id="GO:0016758">
    <property type="term" value="F:hexosyltransferase activity"/>
    <property type="evidence" value="ECO:0007669"/>
    <property type="project" value="UniProtKB-ARBA"/>
</dbReference>
<accession>A0A3R5YXB9</accession>
<dbReference type="CDD" id="cd00761">
    <property type="entry name" value="Glyco_tranf_GTA_type"/>
    <property type="match status" value="1"/>
</dbReference>
<dbReference type="Proteomes" id="UP000287701">
    <property type="component" value="Chromosome"/>
</dbReference>
<gene>
    <name evidence="4" type="ORF">EQP59_10555</name>
</gene>
<evidence type="ECO:0000313" key="4">
    <source>
        <dbReference type="EMBL" id="QAR31749.1"/>
    </source>
</evidence>
<dbReference type="Pfam" id="PF00535">
    <property type="entry name" value="Glycos_transf_2"/>
    <property type="match status" value="1"/>
</dbReference>
<organism evidence="4 5">
    <name type="scientific">Ornithobacterium rhinotracheale</name>
    <dbReference type="NCBI Taxonomy" id="28251"/>
    <lineage>
        <taxon>Bacteria</taxon>
        <taxon>Pseudomonadati</taxon>
        <taxon>Bacteroidota</taxon>
        <taxon>Flavobacteriia</taxon>
        <taxon>Flavobacteriales</taxon>
        <taxon>Weeksellaceae</taxon>
        <taxon>Ornithobacterium</taxon>
    </lineage>
</organism>
<dbReference type="PANTHER" id="PTHR22916">
    <property type="entry name" value="GLYCOSYLTRANSFERASE"/>
    <property type="match status" value="1"/>
</dbReference>
<sequence length="321" mass="37679">MISVIVPIYNSDRYLRQCLESIQNQTFQDFEVILINDGSSDNSQSICEEFTANDDRFKLINQENKGIAETRNIGIQNCKRPYLTFVDSDDWLELDMLELLYFHITKENADIACCGYYIDKPNKSIPVWDQGNKEIWGKKEALSKLLINKEMKDYPWAKLYKKELFDGITFPPGKYFEDIFVMYKVFLKSNKVIKINQSKSHYREHNSSITSDKTTCLEKELDLFEAVYDLYLFAKNNPDSLENPKQVIASIAKSIYHIKKQNIHRFALFSRDFRTMNEKINPALKSILKENSPNMLGMHRILGIWLSIYCPICFKFKNLFK</sequence>
<dbReference type="Gene3D" id="3.90.550.10">
    <property type="entry name" value="Spore Coat Polysaccharide Biosynthesis Protein SpsA, Chain A"/>
    <property type="match status" value="1"/>
</dbReference>
<proteinExistence type="predicted"/>
<evidence type="ECO:0000313" key="5">
    <source>
        <dbReference type="Proteomes" id="UP000287701"/>
    </source>
</evidence>
<evidence type="ECO:0000256" key="1">
    <source>
        <dbReference type="ARBA" id="ARBA00022676"/>
    </source>
</evidence>
<evidence type="ECO:0000256" key="2">
    <source>
        <dbReference type="ARBA" id="ARBA00022679"/>
    </source>
</evidence>
<name>A0A3R5YXB9_ORNRH</name>
<dbReference type="RefSeq" id="WP_128502187.1">
    <property type="nucleotide sequence ID" value="NZ_CP035107.1"/>
</dbReference>
<dbReference type="SUPFAM" id="SSF53448">
    <property type="entry name" value="Nucleotide-diphospho-sugar transferases"/>
    <property type="match status" value="1"/>
</dbReference>
<dbReference type="InterPro" id="IPR001173">
    <property type="entry name" value="Glyco_trans_2-like"/>
</dbReference>
<feature type="domain" description="Glycosyltransferase 2-like" evidence="3">
    <location>
        <begin position="3"/>
        <end position="166"/>
    </location>
</feature>
<protein>
    <submittedName>
        <fullName evidence="4">Glycosyltransferase family 2 protein</fullName>
    </submittedName>
</protein>
<reference evidence="4 5" key="1">
    <citation type="submission" date="2019-01" db="EMBL/GenBank/DDBJ databases">
        <title>Whole Genome of Ornithobacterium rhinotracheale FARPER-174b.</title>
        <authorList>
            <person name="Tataje-Lavanda L.A."/>
            <person name="Montalvan A."/>
            <person name="Montesinos R."/>
            <person name="Zimic M."/>
            <person name="Fernandez-Sanchez M."/>
            <person name="Fernandez-Diaz M."/>
        </authorList>
    </citation>
    <scope>NUCLEOTIDE SEQUENCE [LARGE SCALE GENOMIC DNA]</scope>
    <source>
        <strain evidence="4 5">FARPER-174b</strain>
    </source>
</reference>
<keyword evidence="2 4" id="KW-0808">Transferase</keyword>
<dbReference type="AlphaFoldDB" id="A0A3R5YXB9"/>
<dbReference type="EMBL" id="CP035107">
    <property type="protein sequence ID" value="QAR31749.1"/>
    <property type="molecule type" value="Genomic_DNA"/>
</dbReference>
<keyword evidence="1" id="KW-0328">Glycosyltransferase</keyword>
<evidence type="ECO:0000259" key="3">
    <source>
        <dbReference type="Pfam" id="PF00535"/>
    </source>
</evidence>
<dbReference type="InterPro" id="IPR029044">
    <property type="entry name" value="Nucleotide-diphossugar_trans"/>
</dbReference>
<dbReference type="PANTHER" id="PTHR22916:SF51">
    <property type="entry name" value="GLYCOSYLTRANSFERASE EPSH-RELATED"/>
    <property type="match status" value="1"/>
</dbReference>